<dbReference type="PATRIC" id="fig|1292037.4.peg.7267"/>
<dbReference type="Gene3D" id="3.40.50.300">
    <property type="entry name" value="P-loop containing nucleotide triphosphate hydrolases"/>
    <property type="match status" value="1"/>
</dbReference>
<proteinExistence type="predicted"/>
<dbReference type="InterPro" id="IPR035086">
    <property type="entry name" value="DgcN-like_C"/>
</dbReference>
<dbReference type="InterPro" id="IPR027417">
    <property type="entry name" value="P-loop_NTPase"/>
</dbReference>
<dbReference type="OrthoDB" id="9778498at2"/>
<feature type="domain" description="D-glutamate N-acetyltransferase-like C-terminal" evidence="1">
    <location>
        <begin position="2"/>
        <end position="114"/>
    </location>
</feature>
<protein>
    <recommendedName>
        <fullName evidence="1">D-glutamate N-acetyltransferase-like C-terminal domain-containing protein</fullName>
    </recommendedName>
</protein>
<keyword evidence="3" id="KW-1185">Reference proteome</keyword>
<dbReference type="Pfam" id="PF07755">
    <property type="entry name" value="DUF1611"/>
    <property type="match status" value="1"/>
</dbReference>
<dbReference type="SUPFAM" id="SSF52540">
    <property type="entry name" value="P-loop containing nucleoside triphosphate hydrolases"/>
    <property type="match status" value="1"/>
</dbReference>
<dbReference type="InterPro" id="IPR011669">
    <property type="entry name" value="DgcN-like"/>
</dbReference>
<name>R1FUP7_9PSEU</name>
<dbReference type="PANTHER" id="PTHR40690:SF1">
    <property type="entry name" value="DUF1611 DOMAIN-CONTAINING PROTEIN"/>
    <property type="match status" value="1"/>
</dbReference>
<accession>R1FUP7</accession>
<dbReference type="Proteomes" id="UP000014139">
    <property type="component" value="Unassembled WGS sequence"/>
</dbReference>
<organism evidence="2 3">
    <name type="scientific">Amycolatopsis vancoresmycina DSM 44592</name>
    <dbReference type="NCBI Taxonomy" id="1292037"/>
    <lineage>
        <taxon>Bacteria</taxon>
        <taxon>Bacillati</taxon>
        <taxon>Actinomycetota</taxon>
        <taxon>Actinomycetes</taxon>
        <taxon>Pseudonocardiales</taxon>
        <taxon>Pseudonocardiaceae</taxon>
        <taxon>Amycolatopsis</taxon>
    </lineage>
</organism>
<dbReference type="AlphaFoldDB" id="R1FUP7"/>
<evidence type="ECO:0000313" key="3">
    <source>
        <dbReference type="Proteomes" id="UP000014139"/>
    </source>
</evidence>
<evidence type="ECO:0000313" key="2">
    <source>
        <dbReference type="EMBL" id="EOD63113.1"/>
    </source>
</evidence>
<dbReference type="PANTHER" id="PTHR40690">
    <property type="entry name" value="GLL3100 PROTEIN"/>
    <property type="match status" value="1"/>
</dbReference>
<sequence>MEGQGALNHPRYSGVTLGLLHGTRPDAMVLCHDLRRTALGLLPQVALPSLRRAIEINEEAARWAEPDRAPRVIGLSVVTAGLGDDEARAALRRLTGETGLPATDVLRYGAGELVPPVRAGLVGSAT</sequence>
<comment type="caution">
    <text evidence="2">The sequence shown here is derived from an EMBL/GenBank/DDBJ whole genome shotgun (WGS) entry which is preliminary data.</text>
</comment>
<reference evidence="2 3" key="1">
    <citation type="submission" date="2013-02" db="EMBL/GenBank/DDBJ databases">
        <title>Draft genome sequence of Amycolatopsis vancoresmycina strain DSM 44592T.</title>
        <authorList>
            <person name="Kumar S."/>
            <person name="Kaur N."/>
            <person name="Kaur C."/>
            <person name="Raghava G.P.S."/>
            <person name="Mayilraj S."/>
        </authorList>
    </citation>
    <scope>NUCLEOTIDE SEQUENCE [LARGE SCALE GENOMIC DNA]</scope>
    <source>
        <strain evidence="2 3">DSM 44592</strain>
    </source>
</reference>
<gene>
    <name evidence="2" type="ORF">H480_38710</name>
</gene>
<dbReference type="EMBL" id="AOUO01000658">
    <property type="protein sequence ID" value="EOD63113.1"/>
    <property type="molecule type" value="Genomic_DNA"/>
</dbReference>
<evidence type="ECO:0000259" key="1">
    <source>
        <dbReference type="Pfam" id="PF07755"/>
    </source>
</evidence>